<dbReference type="OrthoDB" id="7158585at2"/>
<dbReference type="InterPro" id="IPR050638">
    <property type="entry name" value="AA-Vitamin_Transporters"/>
</dbReference>
<keyword evidence="4 5" id="KW-0472">Membrane</keyword>
<comment type="subcellular location">
    <subcellularLocation>
        <location evidence="1">Membrane</location>
        <topology evidence="1">Multi-pass membrane protein</topology>
    </subcellularLocation>
</comment>
<sequence>MAFRDIVLAVLVAAIWGFNFVVIKEGLDAFPPLLFSGLRFLFAAFPAVFFLRRGSLGWSTLLKVGLVLGVVKYALLYLGVKAGVPAGLSSLVLQSQVIFTTVLSAYLLQDAPSPRQRVGMGVALLGMLLIATTRQGDVSGLGLALVIAAAVAWAFANILIKKASVDTFKLMVWMSLVPLLPLFVLSFLFEDGQAEALSRLLTFKGAGAVLYTGLLATILAFGIWGHLMRKYSPNVVAPFSLLVPLFGMACSALVLAERLSPMVMGAALLVFAGLVLIILGRRPLSSPSPASVPLVKG</sequence>
<evidence type="ECO:0000313" key="7">
    <source>
        <dbReference type="EMBL" id="OJH35556.1"/>
    </source>
</evidence>
<feature type="domain" description="EamA" evidence="6">
    <location>
        <begin position="6"/>
        <end position="131"/>
    </location>
</feature>
<feature type="transmembrane region" description="Helical" evidence="5">
    <location>
        <begin position="29"/>
        <end position="49"/>
    </location>
</feature>
<organism evidence="7 8">
    <name type="scientific">Cystobacter ferrugineus</name>
    <dbReference type="NCBI Taxonomy" id="83449"/>
    <lineage>
        <taxon>Bacteria</taxon>
        <taxon>Pseudomonadati</taxon>
        <taxon>Myxococcota</taxon>
        <taxon>Myxococcia</taxon>
        <taxon>Myxococcales</taxon>
        <taxon>Cystobacterineae</taxon>
        <taxon>Archangiaceae</taxon>
        <taxon>Cystobacter</taxon>
    </lineage>
</organism>
<dbReference type="EMBL" id="MPIN01000014">
    <property type="protein sequence ID" value="OJH35556.1"/>
    <property type="molecule type" value="Genomic_DNA"/>
</dbReference>
<evidence type="ECO:0000256" key="2">
    <source>
        <dbReference type="ARBA" id="ARBA00022692"/>
    </source>
</evidence>
<gene>
    <name evidence="7" type="ORF">BON30_38770</name>
</gene>
<dbReference type="Proteomes" id="UP000182229">
    <property type="component" value="Unassembled WGS sequence"/>
</dbReference>
<evidence type="ECO:0000256" key="3">
    <source>
        <dbReference type="ARBA" id="ARBA00022989"/>
    </source>
</evidence>
<evidence type="ECO:0000256" key="5">
    <source>
        <dbReference type="SAM" id="Phobius"/>
    </source>
</evidence>
<feature type="transmembrane region" description="Helical" evidence="5">
    <location>
        <begin position="141"/>
        <end position="160"/>
    </location>
</feature>
<reference evidence="7 8" key="2">
    <citation type="submission" date="2016-12" db="EMBL/GenBank/DDBJ databases">
        <title>Draft Genome Sequence of Cystobacter ferrugineus Strain Cbfe23.</title>
        <authorList>
            <person name="Akbar S."/>
            <person name="Dowd S.E."/>
            <person name="Stevens D.C."/>
        </authorList>
    </citation>
    <scope>NUCLEOTIDE SEQUENCE [LARGE SCALE GENOMIC DNA]</scope>
    <source>
        <strain evidence="7 8">Cbfe23</strain>
    </source>
</reference>
<evidence type="ECO:0000259" key="6">
    <source>
        <dbReference type="Pfam" id="PF00892"/>
    </source>
</evidence>
<evidence type="ECO:0000313" key="8">
    <source>
        <dbReference type="Proteomes" id="UP000182229"/>
    </source>
</evidence>
<dbReference type="InterPro" id="IPR037185">
    <property type="entry name" value="EmrE-like"/>
</dbReference>
<proteinExistence type="predicted"/>
<feature type="transmembrane region" description="Helical" evidence="5">
    <location>
        <begin position="235"/>
        <end position="256"/>
    </location>
</feature>
<feature type="transmembrane region" description="Helical" evidence="5">
    <location>
        <begin position="209"/>
        <end position="228"/>
    </location>
</feature>
<comment type="caution">
    <text evidence="7">The sequence shown here is derived from an EMBL/GenBank/DDBJ whole genome shotgun (WGS) entry which is preliminary data.</text>
</comment>
<feature type="transmembrane region" description="Helical" evidence="5">
    <location>
        <begin position="172"/>
        <end position="189"/>
    </location>
</feature>
<feature type="transmembrane region" description="Helical" evidence="5">
    <location>
        <begin position="7"/>
        <end position="23"/>
    </location>
</feature>
<feature type="transmembrane region" description="Helical" evidence="5">
    <location>
        <begin position="86"/>
        <end position="106"/>
    </location>
</feature>
<dbReference type="Pfam" id="PF00892">
    <property type="entry name" value="EamA"/>
    <property type="match status" value="2"/>
</dbReference>
<protein>
    <submittedName>
        <fullName evidence="7">EamA family transporter</fullName>
    </submittedName>
</protein>
<dbReference type="SUPFAM" id="SSF103481">
    <property type="entry name" value="Multidrug resistance efflux transporter EmrE"/>
    <property type="match status" value="2"/>
</dbReference>
<dbReference type="AlphaFoldDB" id="A0A1L9B004"/>
<reference evidence="8" key="1">
    <citation type="submission" date="2016-11" db="EMBL/GenBank/DDBJ databases">
        <authorList>
            <person name="Shukria A."/>
            <person name="Stevens D.C."/>
        </authorList>
    </citation>
    <scope>NUCLEOTIDE SEQUENCE [LARGE SCALE GENOMIC DNA]</scope>
    <source>
        <strain evidence="8">Cbfe23</strain>
    </source>
</reference>
<keyword evidence="2 5" id="KW-0812">Transmembrane</keyword>
<dbReference type="InterPro" id="IPR000620">
    <property type="entry name" value="EamA_dom"/>
</dbReference>
<evidence type="ECO:0000256" key="4">
    <source>
        <dbReference type="ARBA" id="ARBA00023136"/>
    </source>
</evidence>
<dbReference type="PANTHER" id="PTHR32322:SF9">
    <property type="entry name" value="AMINO-ACID METABOLITE EFFLUX PUMP-RELATED"/>
    <property type="match status" value="1"/>
</dbReference>
<dbReference type="PANTHER" id="PTHR32322">
    <property type="entry name" value="INNER MEMBRANE TRANSPORTER"/>
    <property type="match status" value="1"/>
</dbReference>
<dbReference type="STRING" id="83449.BON30_38770"/>
<feature type="transmembrane region" description="Helical" evidence="5">
    <location>
        <begin position="262"/>
        <end position="279"/>
    </location>
</feature>
<feature type="transmembrane region" description="Helical" evidence="5">
    <location>
        <begin position="61"/>
        <end position="80"/>
    </location>
</feature>
<evidence type="ECO:0000256" key="1">
    <source>
        <dbReference type="ARBA" id="ARBA00004141"/>
    </source>
</evidence>
<feature type="domain" description="EamA" evidence="6">
    <location>
        <begin position="141"/>
        <end position="278"/>
    </location>
</feature>
<name>A0A1L9B004_9BACT</name>
<dbReference type="GO" id="GO:0016020">
    <property type="term" value="C:membrane"/>
    <property type="evidence" value="ECO:0007669"/>
    <property type="project" value="UniProtKB-SubCell"/>
</dbReference>
<dbReference type="RefSeq" id="WP_071903577.1">
    <property type="nucleotide sequence ID" value="NZ_MPIN01000014.1"/>
</dbReference>
<keyword evidence="8" id="KW-1185">Reference proteome</keyword>
<keyword evidence="3 5" id="KW-1133">Transmembrane helix</keyword>
<accession>A0A1L9B004</accession>